<dbReference type="PANTHER" id="PTHR42901:SF1">
    <property type="entry name" value="ALCOHOL DEHYDROGENASE"/>
    <property type="match status" value="1"/>
</dbReference>
<dbReference type="PANTHER" id="PTHR42901">
    <property type="entry name" value="ALCOHOL DEHYDROGENASE"/>
    <property type="match status" value="1"/>
</dbReference>
<dbReference type="Proteomes" id="UP000433050">
    <property type="component" value="Unassembled WGS sequence"/>
</dbReference>
<evidence type="ECO:0000256" key="1">
    <source>
        <dbReference type="ARBA" id="ARBA00006484"/>
    </source>
</evidence>
<dbReference type="FunFam" id="3.40.50.720:FF:000047">
    <property type="entry name" value="NADP-dependent L-serine/L-allo-threonine dehydrogenase"/>
    <property type="match status" value="1"/>
</dbReference>
<organism evidence="3 4">
    <name type="scientific">Starkeya nomas</name>
    <dbReference type="NCBI Taxonomy" id="2666134"/>
    <lineage>
        <taxon>Bacteria</taxon>
        <taxon>Pseudomonadati</taxon>
        <taxon>Pseudomonadota</taxon>
        <taxon>Alphaproteobacteria</taxon>
        <taxon>Hyphomicrobiales</taxon>
        <taxon>Xanthobacteraceae</taxon>
        <taxon>Starkeya</taxon>
    </lineage>
</organism>
<evidence type="ECO:0000313" key="4">
    <source>
        <dbReference type="Proteomes" id="UP000433050"/>
    </source>
</evidence>
<dbReference type="InterPro" id="IPR036291">
    <property type="entry name" value="NAD(P)-bd_dom_sf"/>
</dbReference>
<protein>
    <submittedName>
        <fullName evidence="3">NADP-dependent 3-hydroxy acid dehydrogenase YdfG</fullName>
        <ecNumber evidence="3">1.1.1.381</ecNumber>
    </submittedName>
</protein>
<proteinExistence type="inferred from homology"/>
<dbReference type="SUPFAM" id="SSF51735">
    <property type="entry name" value="NAD(P)-binding Rossmann-fold domains"/>
    <property type="match status" value="1"/>
</dbReference>
<keyword evidence="2 3" id="KW-0560">Oxidoreductase</keyword>
<dbReference type="PRINTS" id="PR00081">
    <property type="entry name" value="GDHRDH"/>
</dbReference>
<dbReference type="EC" id="1.1.1.381" evidence="3"/>
<dbReference type="Pfam" id="PF00106">
    <property type="entry name" value="adh_short"/>
    <property type="match status" value="1"/>
</dbReference>
<dbReference type="RefSeq" id="WP_144342533.1">
    <property type="nucleotide sequence ID" value="NZ_CACSAS010000001.1"/>
</dbReference>
<keyword evidence="4" id="KW-1185">Reference proteome</keyword>
<reference evidence="3 4" key="1">
    <citation type="submission" date="2019-12" db="EMBL/GenBank/DDBJ databases">
        <authorList>
            <person name="Reyes-Prieto M."/>
        </authorList>
    </citation>
    <scope>NUCLEOTIDE SEQUENCE [LARGE SCALE GENOMIC DNA]</scope>
    <source>
        <strain evidence="3">HF14-78462</strain>
    </source>
</reference>
<dbReference type="EMBL" id="CACSAS010000001">
    <property type="protein sequence ID" value="CAA0089796.1"/>
    <property type="molecule type" value="Genomic_DNA"/>
</dbReference>
<evidence type="ECO:0000256" key="2">
    <source>
        <dbReference type="ARBA" id="ARBA00023002"/>
    </source>
</evidence>
<sequence length="256" mass="27624">MYQMLDPSTLRVLVTGATSGIGAATARRYALAGARVVGTGRRADRLIALRDELGPRFHPLEVDVRDNEALTAALADVPEAFAPFNVVFANAGLALGLEPAHAASLDDWEAMVDTNIKGLLYTVRATLPAMVERKEGHVLFTGSIAGDYPYPGGNTYGATKAFVKQFTLNLIADLAGTNVRVTNIEPGMVETEFSLVRFHGDAARSDSVYAGAQTLTSEDIAEQVFFASTLPRHVCLNRMQVFPTCQTFAPFKITRD</sequence>
<name>A0A5S9NJ26_9HYPH</name>
<dbReference type="InterPro" id="IPR002347">
    <property type="entry name" value="SDR_fam"/>
</dbReference>
<dbReference type="GO" id="GO:0016616">
    <property type="term" value="F:oxidoreductase activity, acting on the CH-OH group of donors, NAD or NADP as acceptor"/>
    <property type="evidence" value="ECO:0007669"/>
    <property type="project" value="UniProtKB-ARBA"/>
</dbReference>
<dbReference type="Gene3D" id="3.40.50.720">
    <property type="entry name" value="NAD(P)-binding Rossmann-like Domain"/>
    <property type="match status" value="1"/>
</dbReference>
<gene>
    <name evidence="3" type="primary">ydfG</name>
    <name evidence="3" type="ORF">STARVERO_01019</name>
</gene>
<evidence type="ECO:0000313" key="3">
    <source>
        <dbReference type="EMBL" id="CAA0089796.1"/>
    </source>
</evidence>
<accession>A0A5S9NJ26</accession>
<comment type="similarity">
    <text evidence="1">Belongs to the short-chain dehydrogenases/reductases (SDR) family.</text>
</comment>
<dbReference type="AlphaFoldDB" id="A0A5S9NJ26"/>